<dbReference type="Proteomes" id="UP000540989">
    <property type="component" value="Unassembled WGS sequence"/>
</dbReference>
<comment type="subcellular location">
    <subcellularLocation>
        <location evidence="1">Membrane</location>
        <topology evidence="1">Multi-pass membrane protein</topology>
    </subcellularLocation>
</comment>
<evidence type="ECO:0000256" key="2">
    <source>
        <dbReference type="ARBA" id="ARBA00022692"/>
    </source>
</evidence>
<feature type="transmembrane region" description="Helical" evidence="5">
    <location>
        <begin position="40"/>
        <end position="61"/>
    </location>
</feature>
<evidence type="ECO:0000256" key="3">
    <source>
        <dbReference type="ARBA" id="ARBA00022989"/>
    </source>
</evidence>
<dbReference type="RefSeq" id="WP_184215653.1">
    <property type="nucleotide sequence ID" value="NZ_JACHIP010000002.1"/>
</dbReference>
<evidence type="ECO:0000313" key="7">
    <source>
        <dbReference type="EMBL" id="MBB5057137.1"/>
    </source>
</evidence>
<feature type="domain" description="RDD" evidence="6">
    <location>
        <begin position="25"/>
        <end position="170"/>
    </location>
</feature>
<dbReference type="PANTHER" id="PTHR38480:SF1">
    <property type="entry name" value="SLR0254 PROTEIN"/>
    <property type="match status" value="1"/>
</dbReference>
<keyword evidence="3 5" id="KW-1133">Transmembrane helix</keyword>
<keyword evidence="2 5" id="KW-0812">Transmembrane</keyword>
<keyword evidence="4 5" id="KW-0472">Membrane</keyword>
<dbReference type="InterPro" id="IPR010432">
    <property type="entry name" value="RDD"/>
</dbReference>
<evidence type="ECO:0000313" key="8">
    <source>
        <dbReference type="Proteomes" id="UP000540989"/>
    </source>
</evidence>
<sequence length="288" mass="32004">MNQYGSFTDQLNIETPEQVELRFPVAGIGSRFLAVLTDSIIQFVAVIVTILLFVVVGAAAVHGAGVVGNALTKPRSETAQKWFVAVIILFYFLLYWGYFSLFEALWNGQTPGKRLLKIRVIKDSGRQITFFEALARNLLRVVDSQPAYLIGVITMLCNKQQKRLGDFVAGTIVVHERLDEQPMLAHNSRTFTAALYTPSQFGEISQPQRPGQVPLAADAVARLQKQDLNVIDAFLARALDLEMTTREEMAAKIAARIAARMQITLSEGVTPERFLEAVAFDMRAGSRR</sequence>
<accession>A0A7W8E327</accession>
<dbReference type="Pfam" id="PF06271">
    <property type="entry name" value="RDD"/>
    <property type="match status" value="1"/>
</dbReference>
<name>A0A7W8E327_9BACT</name>
<evidence type="ECO:0000256" key="5">
    <source>
        <dbReference type="SAM" id="Phobius"/>
    </source>
</evidence>
<keyword evidence="8" id="KW-1185">Reference proteome</keyword>
<dbReference type="GO" id="GO:0016020">
    <property type="term" value="C:membrane"/>
    <property type="evidence" value="ECO:0007669"/>
    <property type="project" value="UniProtKB-SubCell"/>
</dbReference>
<dbReference type="AlphaFoldDB" id="A0A7W8E327"/>
<evidence type="ECO:0000256" key="4">
    <source>
        <dbReference type="ARBA" id="ARBA00023136"/>
    </source>
</evidence>
<evidence type="ECO:0000259" key="6">
    <source>
        <dbReference type="Pfam" id="PF06271"/>
    </source>
</evidence>
<feature type="transmembrane region" description="Helical" evidence="5">
    <location>
        <begin position="82"/>
        <end position="106"/>
    </location>
</feature>
<organism evidence="7 8">
    <name type="scientific">Granulicella aggregans</name>
    <dbReference type="NCBI Taxonomy" id="474949"/>
    <lineage>
        <taxon>Bacteria</taxon>
        <taxon>Pseudomonadati</taxon>
        <taxon>Acidobacteriota</taxon>
        <taxon>Terriglobia</taxon>
        <taxon>Terriglobales</taxon>
        <taxon>Acidobacteriaceae</taxon>
        <taxon>Granulicella</taxon>
    </lineage>
</organism>
<reference evidence="7 8" key="1">
    <citation type="submission" date="2020-08" db="EMBL/GenBank/DDBJ databases">
        <title>Genomic Encyclopedia of Type Strains, Phase IV (KMG-V): Genome sequencing to study the core and pangenomes of soil and plant-associated prokaryotes.</title>
        <authorList>
            <person name="Whitman W."/>
        </authorList>
    </citation>
    <scope>NUCLEOTIDE SEQUENCE [LARGE SCALE GENOMIC DNA]</scope>
    <source>
        <strain evidence="7 8">M8UP14</strain>
    </source>
</reference>
<evidence type="ECO:0000256" key="1">
    <source>
        <dbReference type="ARBA" id="ARBA00004141"/>
    </source>
</evidence>
<protein>
    <submittedName>
        <fullName evidence="7">Putative RDD family membrane protein YckC</fullName>
    </submittedName>
</protein>
<dbReference type="EMBL" id="JACHIP010000002">
    <property type="protein sequence ID" value="MBB5057137.1"/>
    <property type="molecule type" value="Genomic_DNA"/>
</dbReference>
<dbReference type="PANTHER" id="PTHR38480">
    <property type="entry name" value="SLR0254 PROTEIN"/>
    <property type="match status" value="1"/>
</dbReference>
<gene>
    <name evidence="7" type="ORF">HDF16_001822</name>
</gene>
<proteinExistence type="predicted"/>
<comment type="caution">
    <text evidence="7">The sequence shown here is derived from an EMBL/GenBank/DDBJ whole genome shotgun (WGS) entry which is preliminary data.</text>
</comment>